<evidence type="ECO:0000313" key="1">
    <source>
        <dbReference type="EMBL" id="CAJ0607134.1"/>
    </source>
</evidence>
<proteinExistence type="predicted"/>
<accession>A0AA36HAH0</accession>
<reference evidence="1" key="1">
    <citation type="submission" date="2023-07" db="EMBL/GenBank/DDBJ databases">
        <authorList>
            <consortium name="CYATHOMIX"/>
        </authorList>
    </citation>
    <scope>NUCLEOTIDE SEQUENCE</scope>
    <source>
        <strain evidence="1">N/A</strain>
    </source>
</reference>
<organism evidence="1 2">
    <name type="scientific">Cylicocyclus nassatus</name>
    <name type="common">Nematode worm</name>
    <dbReference type="NCBI Taxonomy" id="53992"/>
    <lineage>
        <taxon>Eukaryota</taxon>
        <taxon>Metazoa</taxon>
        <taxon>Ecdysozoa</taxon>
        <taxon>Nematoda</taxon>
        <taxon>Chromadorea</taxon>
        <taxon>Rhabditida</taxon>
        <taxon>Rhabditina</taxon>
        <taxon>Rhabditomorpha</taxon>
        <taxon>Strongyloidea</taxon>
        <taxon>Strongylidae</taxon>
        <taxon>Cylicocyclus</taxon>
    </lineage>
</organism>
<sequence>MSEAQHVLSEANPAVKNALDAGYDTTFFQTNESAKESSDTLAQKVIDAKEGVGEKAEEAKEFLSQKLRESINM</sequence>
<dbReference type="Gene3D" id="6.10.140.1430">
    <property type="match status" value="1"/>
</dbReference>
<gene>
    <name evidence="1" type="ORF">CYNAS_LOCUS19117</name>
</gene>
<name>A0AA36HAH0_CYLNA</name>
<dbReference type="AlphaFoldDB" id="A0AA36HAH0"/>
<dbReference type="Proteomes" id="UP001176961">
    <property type="component" value="Unassembled WGS sequence"/>
</dbReference>
<protein>
    <submittedName>
        <fullName evidence="1">Uncharacterized protein</fullName>
    </submittedName>
</protein>
<comment type="caution">
    <text evidence="1">The sequence shown here is derived from an EMBL/GenBank/DDBJ whole genome shotgun (WGS) entry which is preliminary data.</text>
</comment>
<evidence type="ECO:0000313" key="2">
    <source>
        <dbReference type="Proteomes" id="UP001176961"/>
    </source>
</evidence>
<dbReference type="EMBL" id="CATQJL010000316">
    <property type="protein sequence ID" value="CAJ0607134.1"/>
    <property type="molecule type" value="Genomic_DNA"/>
</dbReference>
<keyword evidence="2" id="KW-1185">Reference proteome</keyword>